<proteinExistence type="predicted"/>
<sequence>MSMALLICLICGPYFLINKNSSFKIDKKSKIVLFGHSHPECAFNDSVIADFKNLSQSAEPYFYTYQKVKQVLSQNPQIETVLIEYSNNQIDEKMNEWTWGYKYMSNMLPQYFPFIDKPDLMLLAKNNSKDFLNCLSIATKHDLYHVLTFNYNYTSKLGGYLHLQEVQKHEIKPMTTSAEKASSNYSAVNIIYLQKTIAFCKQMHKRVFLVRSPQHKQYEYLKNEKDYLAIKQHKFSDTELLDFNDFPLEDSEYADFGHLNYKGALKFSKWFNLKLLSGLLSYKNKQNIINESLIALK</sequence>
<dbReference type="AlphaFoldDB" id="A0A223NYJ2"/>
<gene>
    <name evidence="1" type="ORF">MuYL_2877</name>
</gene>
<dbReference type="EMBL" id="CP022743">
    <property type="protein sequence ID" value="ASU34764.1"/>
    <property type="molecule type" value="Genomic_DNA"/>
</dbReference>
<protein>
    <submittedName>
        <fullName evidence="1">Uncharacterized protein</fullName>
    </submittedName>
</protein>
<evidence type="ECO:0000313" key="1">
    <source>
        <dbReference type="EMBL" id="ASU34764.1"/>
    </source>
</evidence>
<dbReference type="Proteomes" id="UP000215002">
    <property type="component" value="Chromosome"/>
</dbReference>
<dbReference type="KEGG" id="muc:MuYL_2877"/>
<accession>A0A223NYJ2</accession>
<organism evidence="1 2">
    <name type="scientific">Mucilaginibacter xinganensis</name>
    <dbReference type="NCBI Taxonomy" id="1234841"/>
    <lineage>
        <taxon>Bacteria</taxon>
        <taxon>Pseudomonadati</taxon>
        <taxon>Bacteroidota</taxon>
        <taxon>Sphingobacteriia</taxon>
        <taxon>Sphingobacteriales</taxon>
        <taxon>Sphingobacteriaceae</taxon>
        <taxon>Mucilaginibacter</taxon>
    </lineage>
</organism>
<evidence type="ECO:0000313" key="2">
    <source>
        <dbReference type="Proteomes" id="UP000215002"/>
    </source>
</evidence>
<keyword evidence="2" id="KW-1185">Reference proteome</keyword>
<name>A0A223NYJ2_9SPHI</name>
<reference evidence="1 2" key="1">
    <citation type="submission" date="2017-08" db="EMBL/GenBank/DDBJ databases">
        <title>Complete genome sequence of Mucilaginibacter sp. strain BJC16-A31.</title>
        <authorList>
            <consortium name="Henan University of Science and Technology"/>
            <person name="You X."/>
        </authorList>
    </citation>
    <scope>NUCLEOTIDE SEQUENCE [LARGE SCALE GENOMIC DNA]</scope>
    <source>
        <strain evidence="1 2">BJC16-A31</strain>
    </source>
</reference>